<dbReference type="PANTHER" id="PTHR11125:SF7">
    <property type="entry name" value="TRANSCRIPTION ELONGATION FACTOR SPT5"/>
    <property type="match status" value="1"/>
</dbReference>
<feature type="domain" description="KOW" evidence="7">
    <location>
        <begin position="474"/>
        <end position="501"/>
    </location>
</feature>
<evidence type="ECO:0000256" key="1">
    <source>
        <dbReference type="ARBA" id="ARBA00004123"/>
    </source>
</evidence>
<dbReference type="Proteomes" id="UP000316726">
    <property type="component" value="Chromosome 11"/>
</dbReference>
<feature type="region of interest" description="Disordered" evidence="6">
    <location>
        <begin position="1"/>
        <end position="95"/>
    </location>
</feature>
<keyword evidence="8" id="KW-0251">Elongation factor</keyword>
<dbReference type="STRING" id="1764295.A0A5B8MSE1"/>
<dbReference type="InterPro" id="IPR057936">
    <property type="entry name" value="KOWx_Spt5"/>
</dbReference>
<dbReference type="GO" id="GO:0006357">
    <property type="term" value="P:regulation of transcription by RNA polymerase II"/>
    <property type="evidence" value="ECO:0007669"/>
    <property type="project" value="InterPro"/>
</dbReference>
<dbReference type="Pfam" id="PF23042">
    <property type="entry name" value="KOW1_SPT5"/>
    <property type="match status" value="1"/>
</dbReference>
<dbReference type="Pfam" id="PF00467">
    <property type="entry name" value="KOW"/>
    <property type="match status" value="1"/>
</dbReference>
<dbReference type="PANTHER" id="PTHR11125">
    <property type="entry name" value="SUPPRESSOR OF TY 5"/>
    <property type="match status" value="1"/>
</dbReference>
<dbReference type="CDD" id="cd06084">
    <property type="entry name" value="KOW_Spt5_4"/>
    <property type="match status" value="1"/>
</dbReference>
<dbReference type="Pfam" id="PF23291">
    <property type="entry name" value="KOW4_SPT5"/>
    <property type="match status" value="1"/>
</dbReference>
<evidence type="ECO:0000313" key="8">
    <source>
        <dbReference type="EMBL" id="QDZ23648.1"/>
    </source>
</evidence>
<dbReference type="GO" id="GO:0005840">
    <property type="term" value="C:ribosome"/>
    <property type="evidence" value="ECO:0007669"/>
    <property type="project" value="InterPro"/>
</dbReference>
<gene>
    <name evidence="8" type="ORF">A3770_11p61660</name>
</gene>
<dbReference type="InterPro" id="IPR005825">
    <property type="entry name" value="Ribosomal_uL24_CS"/>
</dbReference>
<feature type="domain" description="KOW" evidence="7">
    <location>
        <begin position="738"/>
        <end position="765"/>
    </location>
</feature>
<evidence type="ECO:0000256" key="3">
    <source>
        <dbReference type="ARBA" id="ARBA00023163"/>
    </source>
</evidence>
<dbReference type="GO" id="GO:0006368">
    <property type="term" value="P:transcription elongation by RNA polymerase II"/>
    <property type="evidence" value="ECO:0007669"/>
    <property type="project" value="TreeGrafter"/>
</dbReference>
<reference evidence="8 9" key="1">
    <citation type="submission" date="2018-07" db="EMBL/GenBank/DDBJ databases">
        <title>The complete nuclear genome of the prasinophyte Chloropicon primus (CCMP1205).</title>
        <authorList>
            <person name="Pombert J.-F."/>
            <person name="Otis C."/>
            <person name="Turmel M."/>
            <person name="Lemieux C."/>
        </authorList>
    </citation>
    <scope>NUCLEOTIDE SEQUENCE [LARGE SCALE GENOMIC DNA]</scope>
    <source>
        <strain evidence="8 9">CCMP1205</strain>
    </source>
</reference>
<dbReference type="Pfam" id="PF03439">
    <property type="entry name" value="Spt5-NGN"/>
    <property type="match status" value="1"/>
</dbReference>
<feature type="compositionally biased region" description="Basic and acidic residues" evidence="6">
    <location>
        <begin position="37"/>
        <end position="50"/>
    </location>
</feature>
<dbReference type="GO" id="GO:0003735">
    <property type="term" value="F:structural constituent of ribosome"/>
    <property type="evidence" value="ECO:0007669"/>
    <property type="project" value="InterPro"/>
</dbReference>
<dbReference type="CDD" id="cd06085">
    <property type="entry name" value="KOW_Spt5_5"/>
    <property type="match status" value="1"/>
</dbReference>
<dbReference type="InterPro" id="IPR039385">
    <property type="entry name" value="NGN_Euk"/>
</dbReference>
<feature type="domain" description="KOW" evidence="7">
    <location>
        <begin position="298"/>
        <end position="325"/>
    </location>
</feature>
<dbReference type="AlphaFoldDB" id="A0A5B8MSE1"/>
<evidence type="ECO:0000256" key="4">
    <source>
        <dbReference type="ARBA" id="ARBA00023242"/>
    </source>
</evidence>
<accession>A0A5B8MSE1</accession>
<dbReference type="SUPFAM" id="SSF50104">
    <property type="entry name" value="Translation proteins SH3-like domain"/>
    <property type="match status" value="2"/>
</dbReference>
<dbReference type="Pfam" id="PF23037">
    <property type="entry name" value="KOWx_SPT5"/>
    <property type="match status" value="1"/>
</dbReference>
<keyword evidence="3 5" id="KW-0804">Transcription</keyword>
<dbReference type="InterPro" id="IPR036735">
    <property type="entry name" value="NGN_dom_sf"/>
</dbReference>
<dbReference type="EMBL" id="CP031044">
    <property type="protein sequence ID" value="QDZ23648.1"/>
    <property type="molecule type" value="Genomic_DNA"/>
</dbReference>
<feature type="compositionally biased region" description="Basic residues" evidence="6">
    <location>
        <begin position="51"/>
        <end position="61"/>
    </location>
</feature>
<evidence type="ECO:0000259" key="7">
    <source>
        <dbReference type="SMART" id="SM00739"/>
    </source>
</evidence>
<feature type="domain" description="KOW" evidence="7">
    <location>
        <begin position="650"/>
        <end position="677"/>
    </location>
</feature>
<sequence length="990" mass="109652">MSDHETEEEEEVGVLGSDVEEEEEEEEVDSEEEEELQEGKSPENTRPRNENKRKKKRKKKGSQFIEEEAMEDSDEDEEDEAGGEGPSKKRSKFIDDMAAIGDDDEEIEDFDMEDPFLMDEQAEVDAVKATNMNKMYREMDTRDRFQTDEDLEKFVQERYMGREDEYNEVDEDLQDGEVGEVTAAEQRALQPTVRDPFLWLVKVKRGKESEIVIRIMQKAIVYENRRRENGGKGPRLQITSVVHHSNLKGYIYVEARKANAVKLAIKGMQDVYASYDATHIPLKEMADALTLADNKAILCDVGDWVKMRGGEYKGDLAKVVWSSDTGERIMVKVVPRLDFAEMAARKAGAAAKMNKMRTPAKAFNRQEARKYGLGLSTLTSNRLGTQVLECAGKQFSDGYLLKEASVKTVMHVKPTYDEILKFNEMETKAGADNNDDPDEGIVSQSDALRKTLQDARDVENENQKDLTAEKAAHTFSKGDTVIVARGELQNLVGTVDRISAHEGIVHIKPDHKDLTDLLPIDAMLLEKYFTVGKHVKVVSGKYEGSTGMVVAVNDTVAVVFSDMSQQEMKVFMRDLVDCVETSHGLTKYGEYTLLDLVQLSTTESGVIVGVEKDCCMVLLTSGKTEKKESKDIARKVYASKLTGFDGWNNIVNSGDVVKIVSGDFAGKQGTVKHVAKNNFLFVECRDVLENLGIICVKAKSCDVVGGDKNRAGGAGGRSRGREVTGAVPKSFNALQRESPLIGKSIIITKGPYKSYKGKVMDANDRMVRVQLEAQPRVVTVKHKHLSKEHQAVLRSNFQAPRPMFSMPATVQGGRNAFSSMAAGAQTPMHSGMMAGGYGSQTPMHHSGASLLSPFRISESAPEPSSKRGVDEFSPGLLMNVVCYASHLNKYGKVVQINPDNSVTLQLGTYSGVDGFQPRSQRETHNTRDLELAKPVENGFVRILGGDLRQHGNAQSKLISFMDAETGLVRDLGDMSEINQVAIPLLGYVVP</sequence>
<organism evidence="8 9">
    <name type="scientific">Chloropicon primus</name>
    <dbReference type="NCBI Taxonomy" id="1764295"/>
    <lineage>
        <taxon>Eukaryota</taxon>
        <taxon>Viridiplantae</taxon>
        <taxon>Chlorophyta</taxon>
        <taxon>Chloropicophyceae</taxon>
        <taxon>Chloropicales</taxon>
        <taxon>Chloropicaceae</taxon>
        <taxon>Chloropicon</taxon>
    </lineage>
</organism>
<comment type="similarity">
    <text evidence="2 5">Belongs to the SPT5 family.</text>
</comment>
<dbReference type="PIRSF" id="PIRSF036945">
    <property type="entry name" value="Spt5"/>
    <property type="match status" value="1"/>
</dbReference>
<feature type="compositionally biased region" description="Acidic residues" evidence="6">
    <location>
        <begin position="65"/>
        <end position="82"/>
    </location>
</feature>
<keyword evidence="9" id="KW-1185">Reference proteome</keyword>
<dbReference type="InterPro" id="IPR005824">
    <property type="entry name" value="KOW"/>
</dbReference>
<dbReference type="SMART" id="SM00739">
    <property type="entry name" value="KOW"/>
    <property type="match status" value="5"/>
</dbReference>
<dbReference type="Pfam" id="PF23284">
    <property type="entry name" value="KOW2_Spt5"/>
    <property type="match status" value="1"/>
</dbReference>
<evidence type="ECO:0000256" key="6">
    <source>
        <dbReference type="SAM" id="MobiDB-lite"/>
    </source>
</evidence>
<dbReference type="InterPro" id="IPR041973">
    <property type="entry name" value="KOW_Spt5_1"/>
</dbReference>
<dbReference type="CDD" id="cd09888">
    <property type="entry name" value="NGN_Euk"/>
    <property type="match status" value="1"/>
</dbReference>
<dbReference type="InterPro" id="IPR041976">
    <property type="entry name" value="KOW_Spt5_3"/>
</dbReference>
<comment type="subcellular location">
    <subcellularLocation>
        <location evidence="1 5">Nucleus</location>
    </subcellularLocation>
</comment>
<dbReference type="CDD" id="cd06083">
    <property type="entry name" value="KOW_Spt5_3"/>
    <property type="match status" value="1"/>
</dbReference>
<dbReference type="Gene3D" id="2.30.30.30">
    <property type="match status" value="3"/>
</dbReference>
<dbReference type="GO" id="GO:0032784">
    <property type="term" value="P:regulation of DNA-templated transcription elongation"/>
    <property type="evidence" value="ECO:0007669"/>
    <property type="project" value="InterPro"/>
</dbReference>
<proteinExistence type="inferred from homology"/>
<dbReference type="PROSITE" id="PS01108">
    <property type="entry name" value="RIBOSOMAL_L24"/>
    <property type="match status" value="1"/>
</dbReference>
<dbReference type="Gene3D" id="3.30.70.940">
    <property type="entry name" value="NusG, N-terminal domain"/>
    <property type="match status" value="1"/>
</dbReference>
<dbReference type="GO" id="GO:0003746">
    <property type="term" value="F:translation elongation factor activity"/>
    <property type="evidence" value="ECO:0007669"/>
    <property type="project" value="UniProtKB-KW"/>
</dbReference>
<dbReference type="InterPro" id="IPR008991">
    <property type="entry name" value="Translation_prot_SH3-like_sf"/>
</dbReference>
<keyword evidence="8" id="KW-0648">Protein biosynthesis</keyword>
<evidence type="ECO:0000256" key="2">
    <source>
        <dbReference type="ARBA" id="ARBA00006956"/>
    </source>
</evidence>
<evidence type="ECO:0000256" key="5">
    <source>
        <dbReference type="PIRNR" id="PIRNR036945"/>
    </source>
</evidence>
<name>A0A5B8MSE1_9CHLO</name>
<dbReference type="InterPro" id="IPR014722">
    <property type="entry name" value="Rib_uL2_dom2"/>
</dbReference>
<dbReference type="InterPro" id="IPR041978">
    <property type="entry name" value="KOW_Spt5_5"/>
</dbReference>
<feature type="compositionally biased region" description="Acidic residues" evidence="6">
    <location>
        <begin position="1"/>
        <end position="36"/>
    </location>
</feature>
<feature type="domain" description="KOW" evidence="7">
    <location>
        <begin position="528"/>
        <end position="555"/>
    </location>
</feature>
<dbReference type="Pfam" id="PF23290">
    <property type="entry name" value="KOW5_SPT5"/>
    <property type="match status" value="1"/>
</dbReference>
<dbReference type="OrthoDB" id="28901at2759"/>
<dbReference type="InterPro" id="IPR041975">
    <property type="entry name" value="KOW_Spt5_2"/>
</dbReference>
<dbReference type="InterPro" id="IPR005100">
    <property type="entry name" value="NGN-domain"/>
</dbReference>
<protein>
    <recommendedName>
        <fullName evidence="5">Transcription elongation factor SPT5</fullName>
    </recommendedName>
</protein>
<evidence type="ECO:0000313" key="9">
    <source>
        <dbReference type="Proteomes" id="UP000316726"/>
    </source>
</evidence>
<dbReference type="GO" id="GO:0003729">
    <property type="term" value="F:mRNA binding"/>
    <property type="evidence" value="ECO:0007669"/>
    <property type="project" value="TreeGrafter"/>
</dbReference>
<keyword evidence="4 5" id="KW-0539">Nucleus</keyword>
<dbReference type="InterPro" id="IPR039659">
    <property type="entry name" value="SPT5"/>
</dbReference>
<dbReference type="GO" id="GO:0032044">
    <property type="term" value="C:DSIF complex"/>
    <property type="evidence" value="ECO:0007669"/>
    <property type="project" value="TreeGrafter"/>
</dbReference>
<dbReference type="InterPro" id="IPR041977">
    <property type="entry name" value="KOW_Spt5_4"/>
</dbReference>
<dbReference type="InterPro" id="IPR017071">
    <property type="entry name" value="TF_Spt5_eukaryote"/>
</dbReference>
<dbReference type="CDD" id="cd06081">
    <property type="entry name" value="KOW_Spt5_1"/>
    <property type="match status" value="1"/>
</dbReference>